<dbReference type="AlphaFoldDB" id="A0A7Y9I7D1"/>
<protein>
    <recommendedName>
        <fullName evidence="1">DUF402 domain-containing protein</fullName>
    </recommendedName>
</protein>
<dbReference type="SUPFAM" id="SSF159234">
    <property type="entry name" value="FomD-like"/>
    <property type="match status" value="1"/>
</dbReference>
<dbReference type="Gene3D" id="2.40.380.10">
    <property type="entry name" value="FomD-like"/>
    <property type="match status" value="1"/>
</dbReference>
<name>A0A7Y9I7D1_9ACTN</name>
<evidence type="ECO:0000313" key="3">
    <source>
        <dbReference type="Proteomes" id="UP000569914"/>
    </source>
</evidence>
<dbReference type="InterPro" id="IPR007295">
    <property type="entry name" value="DUF402"/>
</dbReference>
<gene>
    <name evidence="2" type="ORF">BKA15_002916</name>
</gene>
<comment type="caution">
    <text evidence="2">The sequence shown here is derived from an EMBL/GenBank/DDBJ whole genome shotgun (WGS) entry which is preliminary data.</text>
</comment>
<accession>A0A7Y9I7D1</accession>
<organism evidence="2 3">
    <name type="scientific">Microlunatus parietis</name>
    <dbReference type="NCBI Taxonomy" id="682979"/>
    <lineage>
        <taxon>Bacteria</taxon>
        <taxon>Bacillati</taxon>
        <taxon>Actinomycetota</taxon>
        <taxon>Actinomycetes</taxon>
        <taxon>Propionibacteriales</taxon>
        <taxon>Propionibacteriaceae</taxon>
        <taxon>Microlunatus</taxon>
    </lineage>
</organism>
<dbReference type="Pfam" id="PF04167">
    <property type="entry name" value="DUF402"/>
    <property type="match status" value="1"/>
</dbReference>
<reference evidence="2 3" key="1">
    <citation type="submission" date="2020-07" db="EMBL/GenBank/DDBJ databases">
        <title>Sequencing the genomes of 1000 actinobacteria strains.</title>
        <authorList>
            <person name="Klenk H.-P."/>
        </authorList>
    </citation>
    <scope>NUCLEOTIDE SEQUENCE [LARGE SCALE GENOMIC DNA]</scope>
    <source>
        <strain evidence="2 3">DSM 22083</strain>
    </source>
</reference>
<dbReference type="RefSeq" id="WP_179751835.1">
    <property type="nucleotide sequence ID" value="NZ_JACCBU010000001.1"/>
</dbReference>
<sequence length="203" mass="23084">MIRSVALRAVQPDGRLKFALAAFELERTDDHVVLYVPVGAPGFNRRGERAGPRGAFLLPDRWEPGLHPRPWRHQDVVMVHRFADEWSTWRWLDDQRDWTPGAYVNLERLWVSRPQTYDTDDLTLDVVVSPGGDVRLKDEDELAWAEAEGIYAPETAAAIRTIGDRALTHFGNGGWPLDAAWDRWRAPSDLGLPSLPDGWDRVP</sequence>
<evidence type="ECO:0000313" key="2">
    <source>
        <dbReference type="EMBL" id="NYE71587.1"/>
    </source>
</evidence>
<evidence type="ECO:0000259" key="1">
    <source>
        <dbReference type="Pfam" id="PF04167"/>
    </source>
</evidence>
<dbReference type="InterPro" id="IPR035930">
    <property type="entry name" value="FomD-like_sf"/>
</dbReference>
<feature type="domain" description="DUF402" evidence="1">
    <location>
        <begin position="66"/>
        <end position="174"/>
    </location>
</feature>
<dbReference type="Proteomes" id="UP000569914">
    <property type="component" value="Unassembled WGS sequence"/>
</dbReference>
<keyword evidence="3" id="KW-1185">Reference proteome</keyword>
<proteinExistence type="predicted"/>
<dbReference type="EMBL" id="JACCBU010000001">
    <property type="protein sequence ID" value="NYE71587.1"/>
    <property type="molecule type" value="Genomic_DNA"/>
</dbReference>